<organism evidence="4 5">
    <name type="scientific">Altererythrobacter arenosus</name>
    <dbReference type="NCBI Taxonomy" id="3032592"/>
    <lineage>
        <taxon>Bacteria</taxon>
        <taxon>Pseudomonadati</taxon>
        <taxon>Pseudomonadota</taxon>
        <taxon>Alphaproteobacteria</taxon>
        <taxon>Sphingomonadales</taxon>
        <taxon>Erythrobacteraceae</taxon>
        <taxon>Altererythrobacter</taxon>
    </lineage>
</organism>
<dbReference type="SMART" id="SM00862">
    <property type="entry name" value="Trans_reg_C"/>
    <property type="match status" value="1"/>
</dbReference>
<dbReference type="Proteomes" id="UP001215827">
    <property type="component" value="Chromosome"/>
</dbReference>
<proteinExistence type="predicted"/>
<protein>
    <submittedName>
        <fullName evidence="4">Winged helix-turn-helix domain-containing protein</fullName>
    </submittedName>
</protein>
<dbReference type="CDD" id="cd00383">
    <property type="entry name" value="trans_reg_C"/>
    <property type="match status" value="1"/>
</dbReference>
<dbReference type="Gene3D" id="1.10.10.10">
    <property type="entry name" value="Winged helix-like DNA-binding domain superfamily/Winged helix DNA-binding domain"/>
    <property type="match status" value="1"/>
</dbReference>
<accession>A0ABY8FYS8</accession>
<keyword evidence="1 2" id="KW-0238">DNA-binding</keyword>
<name>A0ABY8FYS8_9SPHN</name>
<evidence type="ECO:0000313" key="4">
    <source>
        <dbReference type="EMBL" id="WFL77164.1"/>
    </source>
</evidence>
<dbReference type="InterPro" id="IPR036388">
    <property type="entry name" value="WH-like_DNA-bd_sf"/>
</dbReference>
<feature type="DNA-binding region" description="OmpR/PhoB-type" evidence="2">
    <location>
        <begin position="5"/>
        <end position="103"/>
    </location>
</feature>
<dbReference type="RefSeq" id="WP_278015922.1">
    <property type="nucleotide sequence ID" value="NZ_CP121106.1"/>
</dbReference>
<dbReference type="InterPro" id="IPR011990">
    <property type="entry name" value="TPR-like_helical_dom_sf"/>
</dbReference>
<feature type="domain" description="OmpR/PhoB-type" evidence="3">
    <location>
        <begin position="5"/>
        <end position="103"/>
    </location>
</feature>
<dbReference type="SUPFAM" id="SSF48452">
    <property type="entry name" value="TPR-like"/>
    <property type="match status" value="1"/>
</dbReference>
<dbReference type="InterPro" id="IPR001867">
    <property type="entry name" value="OmpR/PhoB-type_DNA-bd"/>
</dbReference>
<reference evidence="4 5" key="1">
    <citation type="submission" date="2023-03" db="EMBL/GenBank/DDBJ databases">
        <title>Altererythrobacter sp. CAU 1644 isolated from sand.</title>
        <authorList>
            <person name="Kim W."/>
        </authorList>
    </citation>
    <scope>NUCLEOTIDE SEQUENCE [LARGE SCALE GENOMIC DNA]</scope>
    <source>
        <strain evidence="4 5">CAU 1644</strain>
    </source>
</reference>
<dbReference type="Pfam" id="PF00486">
    <property type="entry name" value="Trans_reg_C"/>
    <property type="match status" value="1"/>
</dbReference>
<evidence type="ECO:0000256" key="1">
    <source>
        <dbReference type="ARBA" id="ARBA00023125"/>
    </source>
</evidence>
<dbReference type="PROSITE" id="PS51755">
    <property type="entry name" value="OMPR_PHOB"/>
    <property type="match status" value="1"/>
</dbReference>
<dbReference type="SUPFAM" id="SSF46894">
    <property type="entry name" value="C-terminal effector domain of the bipartite response regulators"/>
    <property type="match status" value="1"/>
</dbReference>
<evidence type="ECO:0000256" key="2">
    <source>
        <dbReference type="PROSITE-ProRule" id="PRU01091"/>
    </source>
</evidence>
<evidence type="ECO:0000259" key="3">
    <source>
        <dbReference type="PROSITE" id="PS51755"/>
    </source>
</evidence>
<dbReference type="InterPro" id="IPR016032">
    <property type="entry name" value="Sig_transdc_resp-reg_C-effctor"/>
</dbReference>
<sequence>MPSDVVLYRFDRFELDPARFELREGGVPVQIEPQVLSLLLLLVANAERMVDKDELIEKVWGGRIVSETAVSSRIKSARQAIGDDGKAQRLIRTVHGRGFRFVGKLETELRQQRGQWETAPTRDAPLAEHETTRPSIAVLPFRIVGEPGRFDFMAAALPDELITDLARLRYLFVIARGSSFRFNSGDADFAAVGTTLKVRYILSGSVETAGSDVIIRVELSDVRSGGVIWNERYRGAADEASHLRETILGSVIANVEQRIPMHEAQRARLLPDTQLDAWSAYHLGLDHMFRFNGADNQRAAVLFARAVDQDPHFARAYGGLSFTHFQNAFLHGAVDRDREVAAAKAFAERAVQTDSLDPFAHFNLGRTHWLEGDLRASITSLEHSTVLSPNYAQGVYAKAWAETLAGESEAGDKDAALALELSPLDPLRFAMVATRAFAHMTSGNTEAGAELGEQAANTPGAHRHIKLIAAIGAHLNGEPDKAQAWLARSRQSVEPSAAEFLQAFPFSEGPAREVIERALRDLGL</sequence>
<gene>
    <name evidence="4" type="ORF">P7228_14400</name>
</gene>
<dbReference type="EMBL" id="CP121106">
    <property type="protein sequence ID" value="WFL77164.1"/>
    <property type="molecule type" value="Genomic_DNA"/>
</dbReference>
<evidence type="ECO:0000313" key="5">
    <source>
        <dbReference type="Proteomes" id="UP001215827"/>
    </source>
</evidence>
<dbReference type="Gene3D" id="1.25.40.10">
    <property type="entry name" value="Tetratricopeptide repeat domain"/>
    <property type="match status" value="1"/>
</dbReference>
<keyword evidence="5" id="KW-1185">Reference proteome</keyword>